<feature type="coiled-coil region" evidence="1">
    <location>
        <begin position="185"/>
        <end position="220"/>
    </location>
</feature>
<keyword evidence="1" id="KW-0175">Coiled coil</keyword>
<dbReference type="InterPro" id="IPR014772">
    <property type="entry name" value="Munc13_dom-2"/>
</dbReference>
<feature type="coiled-coil region" evidence="1">
    <location>
        <begin position="911"/>
        <end position="962"/>
    </location>
</feature>
<feature type="region of interest" description="Disordered" evidence="2">
    <location>
        <begin position="1162"/>
        <end position="1182"/>
    </location>
</feature>
<dbReference type="STRING" id="75743.A0A401PBW9"/>
<evidence type="ECO:0000256" key="2">
    <source>
        <dbReference type="SAM" id="MobiDB-lite"/>
    </source>
</evidence>
<feature type="coiled-coil region" evidence="1">
    <location>
        <begin position="58"/>
        <end position="138"/>
    </location>
</feature>
<dbReference type="Proteomes" id="UP000288216">
    <property type="component" value="Unassembled WGS sequence"/>
</dbReference>
<feature type="coiled-coil region" evidence="1">
    <location>
        <begin position="246"/>
        <end position="330"/>
    </location>
</feature>
<dbReference type="PANTHER" id="PTHR34479:SF1">
    <property type="entry name" value="COILED-COIL DOMAIN-CONTAINING PROTEIN 30"/>
    <property type="match status" value="1"/>
</dbReference>
<gene>
    <name evidence="4" type="ORF">scyTo_0005725</name>
</gene>
<dbReference type="PROSITE" id="PS51259">
    <property type="entry name" value="MHD2"/>
    <property type="match status" value="1"/>
</dbReference>
<feature type="compositionally biased region" description="Polar residues" evidence="2">
    <location>
        <begin position="1281"/>
        <end position="1290"/>
    </location>
</feature>
<comment type="caution">
    <text evidence="4">The sequence shown here is derived from an EMBL/GenBank/DDBJ whole genome shotgun (WGS) entry which is preliminary data.</text>
</comment>
<sequence>MWNDQGTAAGRSYWNTAMPQTVSEKVELEDILHRLREDGLDTEACTADEHLCHLWRIYQRAEGTLQATIQDLEGVRKQQDSEMKEVENYVDHIRNLSEEREAMTAEYERENELLRMELQRLKLEQETQVKEVEEMLDQEGLAEIAHSGPSEQVAYLLVERATLLEKLELAERKVDSQSVTGSNRETDLQVELDQMRQTLEEELKQQRESMQRTKETMAKDPLSQPASPWKKLFGVRQQTHSVFKDIATHEEDLEKERNLRERAERDLDEAARRLQMAHEEIRRLTDELDVERKVHCINDLGELDKAKEQNNKLDEEILALRDRVRALDSERISLLQTVESLQSILPQQAQSLSPPQVKMDQLQPDIKRESAQEVGSQQQPVKEIPVPAVRQKKKTYTSTRPVGKDSASLDMEHDSWHSDLAHDSQRPKVEEFHKRCHHEINRLDTKNHDLTRRLHKLQQELEDVVLRNETLESAIEEYQNRFKDDRHSTDCEKELLKAKVTSMETDYTKLKRKYKELKAKSHEVISAVSKDQDIQEQMKRGQTTLESIQLRLDEEIKNREYLEAALDSAQQIKVRAEEELEAFRTQVHYLNMELKDYRASTEQSQALSNALERMQMENNALEQKGTDSSGKKLESWQQKYSAMLKESQQLNQDNHVLRQQLCNNQQGSQSANQEMCNIRQQLHSSQQENKLVTQENYTIRQQLACSQQDNQHLNQEVCNIQKQLNDLIHSKEQVEDTITHVQLQALKLEMSQMQSCLDSEQKNSSQQKQTLELQLEEANNRAKSQEALLVQHTDESRQLRQDLQRVHNLCGTAEKELKYKREQLLELQRQNSLLDQENNRVNLEFKAVQCRLAEVDKYNLILKSECEIKQQRMKELELESGKTFHLSKLLKSIQDELLGEKSRTISAEKKAAELQQNLGSIQHQLRLSEARAKEREALEMELKESRDTIAKLKSQLQEEVLQRKLSDQNSGELQKQIKSMLEKEGCLSRGKCDLEQQMQQLHSRLQVLEEEKEALIAESLCKEKTNKSLMDEICTHKQETEKLKEELQNMLQQLDSQIRLYNEKQMRHKQKLRKAKEIFIREVMLRDGKIKHLESEIKLMKNLMDKEHAWNMKVTYENDLLLVEKRELIQQLSEQEDAVRNNSSVVCNVKNRSPASGASLLLSGTRTAHDRGQRKSQQSTSRINYLEEENKQLQDETVKLSDRLGSLERSLKIIKTDPSKSQHHENLSVSFPQETCKFQFNDTAVKNGNFLSSTRDSPSPASSTNFGSMESNRRSKGAECSSVTKSTFPTRSHHSDVGCLNLMSSPGCRDLDDGRSLGSDEV</sequence>
<feature type="coiled-coil region" evidence="1">
    <location>
        <begin position="559"/>
        <end position="653"/>
    </location>
</feature>
<proteinExistence type="predicted"/>
<name>A0A401PBW9_SCYTO</name>
<dbReference type="PANTHER" id="PTHR34479">
    <property type="entry name" value="COILED-COIL DOMAIN-CONTAINING PROTEIN 30"/>
    <property type="match status" value="1"/>
</dbReference>
<feature type="compositionally biased region" description="Low complexity" evidence="2">
    <location>
        <begin position="1252"/>
        <end position="1264"/>
    </location>
</feature>
<evidence type="ECO:0000313" key="4">
    <source>
        <dbReference type="EMBL" id="GCB70618.1"/>
    </source>
</evidence>
<dbReference type="OMA" id="ENYVDHI"/>
<feature type="coiled-coil region" evidence="1">
    <location>
        <begin position="743"/>
        <end position="879"/>
    </location>
</feature>
<evidence type="ECO:0000313" key="5">
    <source>
        <dbReference type="Proteomes" id="UP000288216"/>
    </source>
</evidence>
<dbReference type="InterPro" id="IPR052825">
    <property type="entry name" value="CCD-Prefoldin_beta-like"/>
</dbReference>
<dbReference type="EMBL" id="BFAA01001829">
    <property type="protein sequence ID" value="GCB70618.1"/>
    <property type="molecule type" value="Genomic_DNA"/>
</dbReference>
<feature type="coiled-coil region" evidence="1">
    <location>
        <begin position="991"/>
        <end position="1071"/>
    </location>
</feature>
<feature type="coiled-coil region" evidence="1">
    <location>
        <begin position="440"/>
        <end position="520"/>
    </location>
</feature>
<feature type="region of interest" description="Disordered" evidence="2">
    <location>
        <begin position="1249"/>
        <end position="1296"/>
    </location>
</feature>
<keyword evidence="5" id="KW-1185">Reference proteome</keyword>
<dbReference type="InterPro" id="IPR031476">
    <property type="entry name" value="DUF4686"/>
</dbReference>
<feature type="domain" description="MHD2" evidence="3">
    <location>
        <begin position="935"/>
        <end position="1047"/>
    </location>
</feature>
<protein>
    <recommendedName>
        <fullName evidence="3">MHD2 domain-containing protein</fullName>
    </recommendedName>
</protein>
<organism evidence="4 5">
    <name type="scientific">Scyliorhinus torazame</name>
    <name type="common">Cloudy catshark</name>
    <name type="synonym">Catulus torazame</name>
    <dbReference type="NCBI Taxonomy" id="75743"/>
    <lineage>
        <taxon>Eukaryota</taxon>
        <taxon>Metazoa</taxon>
        <taxon>Chordata</taxon>
        <taxon>Craniata</taxon>
        <taxon>Vertebrata</taxon>
        <taxon>Chondrichthyes</taxon>
        <taxon>Elasmobranchii</taxon>
        <taxon>Galeomorphii</taxon>
        <taxon>Galeoidea</taxon>
        <taxon>Carcharhiniformes</taxon>
        <taxon>Scyliorhinidae</taxon>
        <taxon>Scyliorhinus</taxon>
    </lineage>
</organism>
<accession>A0A401PBW9</accession>
<dbReference type="OrthoDB" id="10007527at2759"/>
<reference evidence="4 5" key="1">
    <citation type="journal article" date="2018" name="Nat. Ecol. Evol.">
        <title>Shark genomes provide insights into elasmobranch evolution and the origin of vertebrates.</title>
        <authorList>
            <person name="Hara Y"/>
            <person name="Yamaguchi K"/>
            <person name="Onimaru K"/>
            <person name="Kadota M"/>
            <person name="Koyanagi M"/>
            <person name="Keeley SD"/>
            <person name="Tatsumi K"/>
            <person name="Tanaka K"/>
            <person name="Motone F"/>
            <person name="Kageyama Y"/>
            <person name="Nozu R"/>
            <person name="Adachi N"/>
            <person name="Nishimura O"/>
            <person name="Nakagawa R"/>
            <person name="Tanegashima C"/>
            <person name="Kiyatake I"/>
            <person name="Matsumoto R"/>
            <person name="Murakumo K"/>
            <person name="Nishida K"/>
            <person name="Terakita A"/>
            <person name="Kuratani S"/>
            <person name="Sato K"/>
            <person name="Hyodo S Kuraku.S."/>
        </authorList>
    </citation>
    <scope>NUCLEOTIDE SEQUENCE [LARGE SCALE GENOMIC DNA]</scope>
</reference>
<evidence type="ECO:0000259" key="3">
    <source>
        <dbReference type="PROSITE" id="PS51259"/>
    </source>
</evidence>
<dbReference type="Pfam" id="PF15742">
    <property type="entry name" value="DUF4686"/>
    <property type="match status" value="1"/>
</dbReference>
<evidence type="ECO:0000256" key="1">
    <source>
        <dbReference type="SAM" id="Coils"/>
    </source>
</evidence>